<dbReference type="Pfam" id="PF00675">
    <property type="entry name" value="Peptidase_M16"/>
    <property type="match status" value="3"/>
</dbReference>
<dbReference type="SUPFAM" id="SSF63411">
    <property type="entry name" value="LuxS/MPP-like metallohydrolase"/>
    <property type="match status" value="4"/>
</dbReference>
<comment type="caution">
    <text evidence="12">The sequence shown here is derived from an EMBL/GenBank/DDBJ whole genome shotgun (WGS) entry which is preliminary data.</text>
</comment>
<dbReference type="Pfam" id="PF05193">
    <property type="entry name" value="Peptidase_M16_C"/>
    <property type="match status" value="2"/>
</dbReference>
<keyword evidence="6" id="KW-0862">Zinc</keyword>
<feature type="domain" description="Peptidase M16 N-terminal" evidence="10">
    <location>
        <begin position="597"/>
        <end position="691"/>
    </location>
</feature>
<reference evidence="12 13" key="1">
    <citation type="submission" date="2014-07" db="EMBL/GenBank/DDBJ databases">
        <title>Genome of Chryseobacterium vrystaatense LMG 22846.</title>
        <authorList>
            <person name="Pipes S.E."/>
            <person name="Stropko S.J."/>
            <person name="Newman J.D."/>
        </authorList>
    </citation>
    <scope>NUCLEOTIDE SEQUENCE [LARGE SCALE GENOMIC DNA]</scope>
    <source>
        <strain evidence="12 13">LMG 22846</strain>
    </source>
</reference>
<comment type="similarity">
    <text evidence="2 8">Belongs to the peptidase M16 family.</text>
</comment>
<feature type="domain" description="Peptidase M16 N-terminal" evidence="10">
    <location>
        <begin position="62"/>
        <end position="109"/>
    </location>
</feature>
<keyword evidence="3" id="KW-0645">Protease</keyword>
<feature type="domain" description="Peptidase M16 N-terminal" evidence="10">
    <location>
        <begin position="153"/>
        <end position="251"/>
    </location>
</feature>
<sequence>MNLLKKLTIATSIAAASFAGYAYGQDFQWKEATSKGYKYKYVTNDPTSARYYTLKNGLTVILSPTSKDPRIQAYIATKAGSKTDPADHTGLAHYLEHMLFKGTDKFGSKDWSKEKPLLDQIDALYEKYNKTQDEAKRKEIYKEIDKVSGEAAKYAIANEYDKMMAGMGADGTNAFTSFEQTVYTEDIPANVIDKFLAVQAERFREPVLRLFHTELEAVYEEKNRSLDDDGDKVFDTMFANLFPNNNYGKQTTIGTIEHLKNPSLHAIRDYYNNFYVPNNMGVILSGDFNPDEVIAKIDKAFSYMQPKAVPEYKIGQEKPITAPVIKEVTGPNPESVMLGFRFPGASTKDARLLNLVGNMLTNGQAGLIDLDLVKKQKLLGASAFSYALKDYSVLLLQGKPTEGQSLDEVKNLLLQEIDKLRKGEFSDDLIQSIVNNEKKNIIQKDEKYSSRASILMDEFTSDIDHKASLEYVDEISKLTKKDIMDFVAKYLQNNNYVAVYKRKGEDKSIVKVDKPTITPVSVNREDQSPFLKKIDEMPENAISPIWLNYNKDIAKNKLGAVDILSVKNTDNALFRMYYHFDSGKWNNKMLPLAAEYLQYLGTKNKSSETISKEFYKLASSFNVIAGNEETYVSLEGLNENFDKTIALFEDLIKNSQADQTALEAYKIRLKKARANAKQNKATIMAGLRSYAQFGAQNPFNNVLSDAELDALKAEDLVSILHDLFNFKHKVLYYGPKSGNEVTASLTPVHKLPATLKDLPKSKTFTQIATDKNKVLFAHYDMVQAEVFWVRNSDQYNSTITPTVSLFNNYFGGGMGSIVFQTIRESKALAYSTYSYFALPSKKEDKNMIMAYVGTQADKFNESTTAMNELLNNLPKSEQLFETAKSGLKKSIASERITQDGIIFSYLKAQKLGNNTDIRKNVYEQAPKLSFTDISSFHDKEMKSKNYTYCLVASQDKVNEADMQKLGEVKKLNLTEIFGY</sequence>
<dbReference type="Proteomes" id="UP000028719">
    <property type="component" value="Unassembled WGS sequence"/>
</dbReference>
<evidence type="ECO:0000256" key="6">
    <source>
        <dbReference type="ARBA" id="ARBA00022833"/>
    </source>
</evidence>
<evidence type="ECO:0000259" key="11">
    <source>
        <dbReference type="Pfam" id="PF05193"/>
    </source>
</evidence>
<evidence type="ECO:0000256" key="8">
    <source>
        <dbReference type="RuleBase" id="RU004447"/>
    </source>
</evidence>
<evidence type="ECO:0000256" key="2">
    <source>
        <dbReference type="ARBA" id="ARBA00007261"/>
    </source>
</evidence>
<organism evidence="12 13">
    <name type="scientific">Chryseobacterium vrystaatense</name>
    <dbReference type="NCBI Taxonomy" id="307480"/>
    <lineage>
        <taxon>Bacteria</taxon>
        <taxon>Pseudomonadati</taxon>
        <taxon>Bacteroidota</taxon>
        <taxon>Flavobacteriia</taxon>
        <taxon>Flavobacteriales</taxon>
        <taxon>Weeksellaceae</taxon>
        <taxon>Chryseobacterium group</taxon>
        <taxon>Chryseobacterium</taxon>
    </lineage>
</organism>
<dbReference type="InterPro" id="IPR007863">
    <property type="entry name" value="Peptidase_M16_C"/>
</dbReference>
<evidence type="ECO:0000259" key="10">
    <source>
        <dbReference type="Pfam" id="PF00675"/>
    </source>
</evidence>
<feature type="domain" description="Peptidase M16 C-terminal" evidence="11">
    <location>
        <begin position="266"/>
        <end position="435"/>
    </location>
</feature>
<protein>
    <submittedName>
        <fullName evidence="12">Peptidase M16</fullName>
    </submittedName>
</protein>
<keyword evidence="5" id="KW-0378">Hydrolase</keyword>
<keyword evidence="9" id="KW-0732">Signal</keyword>
<evidence type="ECO:0000256" key="4">
    <source>
        <dbReference type="ARBA" id="ARBA00022723"/>
    </source>
</evidence>
<name>A0ABR4UGQ5_9FLAO</name>
<evidence type="ECO:0000256" key="7">
    <source>
        <dbReference type="ARBA" id="ARBA00023049"/>
    </source>
</evidence>
<dbReference type="InterPro" id="IPR011765">
    <property type="entry name" value="Pept_M16_N"/>
</dbReference>
<evidence type="ECO:0000256" key="5">
    <source>
        <dbReference type="ARBA" id="ARBA00022801"/>
    </source>
</evidence>
<dbReference type="InterPro" id="IPR001431">
    <property type="entry name" value="Pept_M16_Zn_BS"/>
</dbReference>
<keyword evidence="7" id="KW-0482">Metalloprotease</keyword>
<dbReference type="RefSeq" id="WP_034750964.1">
    <property type="nucleotide sequence ID" value="NZ_JPRI01000012.1"/>
</dbReference>
<feature type="domain" description="Peptidase M16 C-terminal" evidence="11">
    <location>
        <begin position="760"/>
        <end position="887"/>
    </location>
</feature>
<dbReference type="PANTHER" id="PTHR43690">
    <property type="entry name" value="NARDILYSIN"/>
    <property type="match status" value="1"/>
</dbReference>
<dbReference type="Gene3D" id="3.30.830.10">
    <property type="entry name" value="Metalloenzyme, LuxS/M16 peptidase-like"/>
    <property type="match status" value="4"/>
</dbReference>
<evidence type="ECO:0000313" key="12">
    <source>
        <dbReference type="EMBL" id="KFF23624.1"/>
    </source>
</evidence>
<dbReference type="InterPro" id="IPR050626">
    <property type="entry name" value="Peptidase_M16"/>
</dbReference>
<dbReference type="InterPro" id="IPR011249">
    <property type="entry name" value="Metalloenz_LuxS/M16"/>
</dbReference>
<evidence type="ECO:0000256" key="3">
    <source>
        <dbReference type="ARBA" id="ARBA00022670"/>
    </source>
</evidence>
<dbReference type="PROSITE" id="PS00143">
    <property type="entry name" value="INSULINASE"/>
    <property type="match status" value="1"/>
</dbReference>
<keyword evidence="4" id="KW-0479">Metal-binding</keyword>
<accession>A0ABR4UGQ5</accession>
<dbReference type="PANTHER" id="PTHR43690:SF17">
    <property type="entry name" value="PROTEIN YHJJ"/>
    <property type="match status" value="1"/>
</dbReference>
<proteinExistence type="inferred from homology"/>
<gene>
    <name evidence="12" type="ORF">IW16_25585</name>
</gene>
<evidence type="ECO:0000256" key="1">
    <source>
        <dbReference type="ARBA" id="ARBA00001947"/>
    </source>
</evidence>
<evidence type="ECO:0000256" key="9">
    <source>
        <dbReference type="SAM" id="SignalP"/>
    </source>
</evidence>
<feature type="signal peptide" evidence="9">
    <location>
        <begin position="1"/>
        <end position="22"/>
    </location>
</feature>
<evidence type="ECO:0000313" key="13">
    <source>
        <dbReference type="Proteomes" id="UP000028719"/>
    </source>
</evidence>
<feature type="chain" id="PRO_5047090681" evidence="9">
    <location>
        <begin position="23"/>
        <end position="979"/>
    </location>
</feature>
<keyword evidence="13" id="KW-1185">Reference proteome</keyword>
<comment type="cofactor">
    <cofactor evidence="1">
        <name>Zn(2+)</name>
        <dbReference type="ChEBI" id="CHEBI:29105"/>
    </cofactor>
</comment>
<dbReference type="EMBL" id="JPRI01000012">
    <property type="protein sequence ID" value="KFF23624.1"/>
    <property type="molecule type" value="Genomic_DNA"/>
</dbReference>